<gene>
    <name evidence="1" type="ORF">F383_08326</name>
</gene>
<proteinExistence type="predicted"/>
<accession>A0A0B0P377</accession>
<keyword evidence="2" id="KW-1185">Reference proteome</keyword>
<protein>
    <submittedName>
        <fullName evidence="1">Uncharacterized protein</fullName>
    </submittedName>
</protein>
<reference evidence="2" key="1">
    <citation type="submission" date="2014-09" db="EMBL/GenBank/DDBJ databases">
        <authorList>
            <person name="Mudge J."/>
            <person name="Ramaraj T."/>
            <person name="Lindquist I.E."/>
            <person name="Bharti A.K."/>
            <person name="Sundararajan A."/>
            <person name="Cameron C.T."/>
            <person name="Woodward J.E."/>
            <person name="May G.D."/>
            <person name="Brubaker C."/>
            <person name="Broadhvest J."/>
            <person name="Wilkins T.A."/>
        </authorList>
    </citation>
    <scope>NUCLEOTIDE SEQUENCE</scope>
    <source>
        <strain evidence="2">cv. AKA8401</strain>
    </source>
</reference>
<evidence type="ECO:0000313" key="1">
    <source>
        <dbReference type="EMBL" id="KHG18609.1"/>
    </source>
</evidence>
<dbReference type="EMBL" id="KN410939">
    <property type="protein sequence ID" value="KHG18609.1"/>
    <property type="molecule type" value="Genomic_DNA"/>
</dbReference>
<dbReference type="Proteomes" id="UP000032142">
    <property type="component" value="Unassembled WGS sequence"/>
</dbReference>
<dbReference type="AlphaFoldDB" id="A0A0B0P377"/>
<evidence type="ECO:0000313" key="2">
    <source>
        <dbReference type="Proteomes" id="UP000032142"/>
    </source>
</evidence>
<sequence>MYVIRMLILYVLPVAEYTGICYGYLTACCHQASSSWRLSELVSHYQTVMILNILRIWHV</sequence>
<name>A0A0B0P377_GOSAR</name>
<organism evidence="1 2">
    <name type="scientific">Gossypium arboreum</name>
    <name type="common">Tree cotton</name>
    <name type="synonym">Gossypium nanking</name>
    <dbReference type="NCBI Taxonomy" id="29729"/>
    <lineage>
        <taxon>Eukaryota</taxon>
        <taxon>Viridiplantae</taxon>
        <taxon>Streptophyta</taxon>
        <taxon>Embryophyta</taxon>
        <taxon>Tracheophyta</taxon>
        <taxon>Spermatophyta</taxon>
        <taxon>Magnoliopsida</taxon>
        <taxon>eudicotyledons</taxon>
        <taxon>Gunneridae</taxon>
        <taxon>Pentapetalae</taxon>
        <taxon>rosids</taxon>
        <taxon>malvids</taxon>
        <taxon>Malvales</taxon>
        <taxon>Malvaceae</taxon>
        <taxon>Malvoideae</taxon>
        <taxon>Gossypium</taxon>
    </lineage>
</organism>